<evidence type="ECO:0000256" key="3">
    <source>
        <dbReference type="ARBA" id="ARBA00022679"/>
    </source>
</evidence>
<keyword evidence="3 10" id="KW-0808">Transferase</keyword>
<keyword evidence="6 8" id="KW-1133">Transmembrane helix</keyword>
<evidence type="ECO:0000313" key="10">
    <source>
        <dbReference type="EMBL" id="GHH56883.1"/>
    </source>
</evidence>
<keyword evidence="5" id="KW-0448">Lipopolysaccharide biosynthesis</keyword>
<keyword evidence="4 8" id="KW-0812">Transmembrane</keyword>
<protein>
    <submittedName>
        <fullName evidence="10">Glycosyl transferase</fullName>
    </submittedName>
</protein>
<evidence type="ECO:0000256" key="1">
    <source>
        <dbReference type="ARBA" id="ARBA00022475"/>
    </source>
</evidence>
<dbReference type="PANTHER" id="PTHR48090:SF3">
    <property type="entry name" value="UNDECAPRENYL-PHOSPHATE 4-DEOXY-4-FORMAMIDO-L-ARABINOSE TRANSFERASE"/>
    <property type="match status" value="1"/>
</dbReference>
<dbReference type="AlphaFoldDB" id="A0A919F9X9"/>
<evidence type="ECO:0000256" key="2">
    <source>
        <dbReference type="ARBA" id="ARBA00022676"/>
    </source>
</evidence>
<evidence type="ECO:0000256" key="5">
    <source>
        <dbReference type="ARBA" id="ARBA00022985"/>
    </source>
</evidence>
<feature type="transmembrane region" description="Helical" evidence="8">
    <location>
        <begin position="263"/>
        <end position="284"/>
    </location>
</feature>
<evidence type="ECO:0000259" key="9">
    <source>
        <dbReference type="Pfam" id="PF00535"/>
    </source>
</evidence>
<dbReference type="InterPro" id="IPR001173">
    <property type="entry name" value="Glyco_trans_2-like"/>
</dbReference>
<evidence type="ECO:0000256" key="6">
    <source>
        <dbReference type="ARBA" id="ARBA00022989"/>
    </source>
</evidence>
<dbReference type="InterPro" id="IPR050256">
    <property type="entry name" value="Glycosyltransferase_2"/>
</dbReference>
<dbReference type="RefSeq" id="WP_434029619.1">
    <property type="nucleotide sequence ID" value="NZ_BNBA01000023.1"/>
</dbReference>
<keyword evidence="11" id="KW-1185">Reference proteome</keyword>
<reference evidence="10" key="2">
    <citation type="submission" date="2020-09" db="EMBL/GenBank/DDBJ databases">
        <authorList>
            <person name="Sun Q."/>
            <person name="Ohkuma M."/>
        </authorList>
    </citation>
    <scope>NUCLEOTIDE SEQUENCE</scope>
    <source>
        <strain evidence="10">JCM 13306</strain>
    </source>
</reference>
<evidence type="ECO:0000256" key="7">
    <source>
        <dbReference type="ARBA" id="ARBA00023136"/>
    </source>
</evidence>
<dbReference type="Proteomes" id="UP000623958">
    <property type="component" value="Unassembled WGS sequence"/>
</dbReference>
<evidence type="ECO:0000256" key="4">
    <source>
        <dbReference type="ARBA" id="ARBA00022692"/>
    </source>
</evidence>
<feature type="domain" description="Glycosyltransferase 2-like" evidence="9">
    <location>
        <begin position="6"/>
        <end position="163"/>
    </location>
</feature>
<feature type="transmembrane region" description="Helical" evidence="8">
    <location>
        <begin position="228"/>
        <end position="251"/>
    </location>
</feature>
<dbReference type="GO" id="GO:0099621">
    <property type="term" value="F:undecaprenyl-phosphate 4-deoxy-4-formamido-L-arabinose transferase activity"/>
    <property type="evidence" value="ECO:0007669"/>
    <property type="project" value="TreeGrafter"/>
</dbReference>
<dbReference type="GO" id="GO:0009103">
    <property type="term" value="P:lipopolysaccharide biosynthetic process"/>
    <property type="evidence" value="ECO:0007669"/>
    <property type="project" value="UniProtKB-KW"/>
</dbReference>
<name>A0A919F9X9_9XANT</name>
<proteinExistence type="predicted"/>
<dbReference type="PANTHER" id="PTHR48090">
    <property type="entry name" value="UNDECAPRENYL-PHOSPHATE 4-DEOXY-4-FORMAMIDO-L-ARABINOSE TRANSFERASE-RELATED"/>
    <property type="match status" value="1"/>
</dbReference>
<dbReference type="EMBL" id="BNBA01000023">
    <property type="protein sequence ID" value="GHH56883.1"/>
    <property type="molecule type" value="Genomic_DNA"/>
</dbReference>
<keyword evidence="7 8" id="KW-0472">Membrane</keyword>
<dbReference type="Gene3D" id="3.90.550.10">
    <property type="entry name" value="Spore Coat Polysaccharide Biosynthesis Protein SpsA, Chain A"/>
    <property type="match status" value="1"/>
</dbReference>
<sequence>MTLEVSVVIPVYGSATILPQLAVRLESALDSSVGRGRYEVVLVHDHGPDDSWQVISDLAATRPWLRGLDLRRNAGQHNAIMAGLSVASGRFIVTMDDDLQHDPDDIPRILKALQNADLCYVQFEARQHALWKRLGSAFNDFVASRLLKKPRGLYLSPFRGFRAEIRDEASRYNGPFVYLDGLLLQSTDNIVTIQAQHHARSDGKSGYSLKKSISLWLQMATSFSIVPLRFVSLAGMAASLVAFLLAVVVFWQKLHTPQMAVGWPSLIITILFMGGLQLLALGAIGEYTGRILLNINNRPQYVIGRTANLDDQGQVDRG</sequence>
<gene>
    <name evidence="10" type="ORF">GCM10009090_27290</name>
</gene>
<evidence type="ECO:0000313" key="11">
    <source>
        <dbReference type="Proteomes" id="UP000623958"/>
    </source>
</evidence>
<organism evidence="10 11">
    <name type="scientific">Xanthomonas boreopolis</name>
    <dbReference type="NCBI Taxonomy" id="86183"/>
    <lineage>
        <taxon>Bacteria</taxon>
        <taxon>Pseudomonadati</taxon>
        <taxon>Pseudomonadota</taxon>
        <taxon>Gammaproteobacteria</taxon>
        <taxon>Lysobacterales</taxon>
        <taxon>Lysobacteraceae</taxon>
        <taxon>Xanthomonas</taxon>
    </lineage>
</organism>
<keyword evidence="1" id="KW-1003">Cell membrane</keyword>
<accession>A0A919F9X9</accession>
<reference evidence="10" key="1">
    <citation type="journal article" date="2014" name="Int. J. Syst. Evol. Microbiol.">
        <title>Complete genome sequence of Corynebacterium casei LMG S-19264T (=DSM 44701T), isolated from a smear-ripened cheese.</title>
        <authorList>
            <consortium name="US DOE Joint Genome Institute (JGI-PGF)"/>
            <person name="Walter F."/>
            <person name="Albersmeier A."/>
            <person name="Kalinowski J."/>
            <person name="Ruckert C."/>
        </authorList>
    </citation>
    <scope>NUCLEOTIDE SEQUENCE</scope>
    <source>
        <strain evidence="10">JCM 13306</strain>
    </source>
</reference>
<dbReference type="Pfam" id="PF00535">
    <property type="entry name" value="Glycos_transf_2"/>
    <property type="match status" value="1"/>
</dbReference>
<dbReference type="InterPro" id="IPR029044">
    <property type="entry name" value="Nucleotide-diphossugar_trans"/>
</dbReference>
<evidence type="ECO:0000256" key="8">
    <source>
        <dbReference type="SAM" id="Phobius"/>
    </source>
</evidence>
<dbReference type="SUPFAM" id="SSF53448">
    <property type="entry name" value="Nucleotide-diphospho-sugar transferases"/>
    <property type="match status" value="1"/>
</dbReference>
<comment type="caution">
    <text evidence="10">The sequence shown here is derived from an EMBL/GenBank/DDBJ whole genome shotgun (WGS) entry which is preliminary data.</text>
</comment>
<keyword evidence="2" id="KW-0328">Glycosyltransferase</keyword>
<dbReference type="GO" id="GO:0005886">
    <property type="term" value="C:plasma membrane"/>
    <property type="evidence" value="ECO:0007669"/>
    <property type="project" value="TreeGrafter"/>
</dbReference>